<dbReference type="EMBL" id="JAEMHM010000018">
    <property type="protein sequence ID" value="MBJ6726908.1"/>
    <property type="molecule type" value="Genomic_DNA"/>
</dbReference>
<proteinExistence type="inferred from homology"/>
<evidence type="ECO:0000313" key="9">
    <source>
        <dbReference type="EMBL" id="MBJ6726908.1"/>
    </source>
</evidence>
<keyword evidence="5" id="KW-0175">Coiled coil</keyword>
<dbReference type="PANTHER" id="PTHR43531">
    <property type="entry name" value="PROTEIN ICFG"/>
    <property type="match status" value="1"/>
</dbReference>
<keyword evidence="10" id="KW-1185">Reference proteome</keyword>
<dbReference type="Gene3D" id="1.10.287.950">
    <property type="entry name" value="Methyl-accepting chemotaxis protein"/>
    <property type="match status" value="1"/>
</dbReference>
<dbReference type="AlphaFoldDB" id="A0A8J7M1E8"/>
<evidence type="ECO:0000256" key="3">
    <source>
        <dbReference type="ARBA" id="ARBA00029447"/>
    </source>
</evidence>
<evidence type="ECO:0000259" key="8">
    <source>
        <dbReference type="PROSITE" id="PS50111"/>
    </source>
</evidence>
<dbReference type="Pfam" id="PF00015">
    <property type="entry name" value="MCPsignal"/>
    <property type="match status" value="1"/>
</dbReference>
<feature type="transmembrane region" description="Helical" evidence="7">
    <location>
        <begin position="194"/>
        <end position="218"/>
    </location>
</feature>
<feature type="compositionally biased region" description="Polar residues" evidence="6">
    <location>
        <begin position="287"/>
        <end position="299"/>
    </location>
</feature>
<sequence length="559" mass="59969">MNWFNDLKVRTRLLSAFLVMSIITAVVGLVGIRNMATMNERADDMFRKELMGVAHIKEASINLLRMVRAEKNLLLAATDAERKKFVEDHEQAEKAVNEDIGKASPLFYSEKGKELIGHVNSSWHQYQPIGKNIMEVALSEELQQARKSVALSTGIGREKVTELNKIIQEATELKESNAKKIAEENLALYHQGRLFMILLIVGSVCFGITIGVLITAGLTRQIGGEPGQIADIAEKVANGDLTMKFESNGKAETGIYAALKSMVAKLQDVVGEVTSAAENVAAGSEELSATTETMSQGATEQAAAAEEASSSMEEMSSNIRQNADNALQTEKTAAKAANNAIEGGKAVAQTVAAMKEIAGKINIIEEISRQTNLLALNAAIEAARAGEHGKGFAVVASEVRKLAERSQLAASEISKLSTSSVEVAEAAGEMLTLMVPDIQKTSELVQEISAACREQDTGAEQINKAMQQLDQVIQQNASAAEEMSSTAEELSSQAEQLQASIAFFKVGGVHGQNRALQYQPVKTQVRKPALAKVNPIPQGAGAGVSLEMAHASDDLFERF</sequence>
<accession>A0A8J7M1E8</accession>
<evidence type="ECO:0000256" key="1">
    <source>
        <dbReference type="ARBA" id="ARBA00004370"/>
    </source>
</evidence>
<dbReference type="SMART" id="SM00283">
    <property type="entry name" value="MA"/>
    <property type="match status" value="1"/>
</dbReference>
<organism evidence="9 10">
    <name type="scientific">Geomesophilobacter sediminis</name>
    <dbReference type="NCBI Taxonomy" id="2798584"/>
    <lineage>
        <taxon>Bacteria</taxon>
        <taxon>Pseudomonadati</taxon>
        <taxon>Thermodesulfobacteriota</taxon>
        <taxon>Desulfuromonadia</taxon>
        <taxon>Geobacterales</taxon>
        <taxon>Geobacteraceae</taxon>
        <taxon>Geomesophilobacter</taxon>
    </lineage>
</organism>
<dbReference type="InterPro" id="IPR004089">
    <property type="entry name" value="MCPsignal_dom"/>
</dbReference>
<dbReference type="PRINTS" id="PR00260">
    <property type="entry name" value="CHEMTRNSDUCR"/>
</dbReference>
<name>A0A8J7M1E8_9BACT</name>
<keyword evidence="4" id="KW-0807">Transducer</keyword>
<protein>
    <submittedName>
        <fullName evidence="9">MCP four helix bundle domain-containing protein</fullName>
    </submittedName>
</protein>
<evidence type="ECO:0000256" key="4">
    <source>
        <dbReference type="PROSITE-ProRule" id="PRU00284"/>
    </source>
</evidence>
<feature type="coiled-coil region" evidence="5">
    <location>
        <begin position="462"/>
        <end position="500"/>
    </location>
</feature>
<feature type="transmembrane region" description="Helical" evidence="7">
    <location>
        <begin position="12"/>
        <end position="32"/>
    </location>
</feature>
<feature type="compositionally biased region" description="Low complexity" evidence="6">
    <location>
        <begin position="300"/>
        <end position="317"/>
    </location>
</feature>
<dbReference type="PROSITE" id="PS50111">
    <property type="entry name" value="CHEMOTAXIS_TRANSDUC_2"/>
    <property type="match status" value="1"/>
</dbReference>
<dbReference type="Pfam" id="PF12729">
    <property type="entry name" value="4HB_MCP_1"/>
    <property type="match status" value="1"/>
</dbReference>
<comment type="similarity">
    <text evidence="3">Belongs to the methyl-accepting chemotaxis (MCP) protein family.</text>
</comment>
<evidence type="ECO:0000256" key="6">
    <source>
        <dbReference type="SAM" id="MobiDB-lite"/>
    </source>
</evidence>
<evidence type="ECO:0000256" key="5">
    <source>
        <dbReference type="SAM" id="Coils"/>
    </source>
</evidence>
<evidence type="ECO:0000256" key="7">
    <source>
        <dbReference type="SAM" id="Phobius"/>
    </source>
</evidence>
<feature type="region of interest" description="Disordered" evidence="6">
    <location>
        <begin position="283"/>
        <end position="318"/>
    </location>
</feature>
<dbReference type="GO" id="GO:0005886">
    <property type="term" value="C:plasma membrane"/>
    <property type="evidence" value="ECO:0007669"/>
    <property type="project" value="TreeGrafter"/>
</dbReference>
<keyword evidence="7" id="KW-0812">Transmembrane</keyword>
<feature type="domain" description="Methyl-accepting transducer" evidence="8">
    <location>
        <begin position="276"/>
        <end position="491"/>
    </location>
</feature>
<gene>
    <name evidence="9" type="ORF">JFN93_19535</name>
</gene>
<comment type="caution">
    <text evidence="9">The sequence shown here is derived from an EMBL/GenBank/DDBJ whole genome shotgun (WGS) entry which is preliminary data.</text>
</comment>
<reference evidence="9" key="1">
    <citation type="submission" date="2020-12" db="EMBL/GenBank/DDBJ databases">
        <title>Geomonas sp. Red875, isolated from river sediment.</title>
        <authorList>
            <person name="Xu Z."/>
            <person name="Zhang Z."/>
            <person name="Masuda Y."/>
            <person name="Itoh H."/>
            <person name="Senoo K."/>
        </authorList>
    </citation>
    <scope>NUCLEOTIDE SEQUENCE</scope>
    <source>
        <strain evidence="9">Red875</strain>
    </source>
</reference>
<dbReference type="GO" id="GO:0007165">
    <property type="term" value="P:signal transduction"/>
    <property type="evidence" value="ECO:0007669"/>
    <property type="project" value="UniProtKB-KW"/>
</dbReference>
<evidence type="ECO:0000313" key="10">
    <source>
        <dbReference type="Proteomes" id="UP000636888"/>
    </source>
</evidence>
<comment type="subcellular location">
    <subcellularLocation>
        <location evidence="1">Membrane</location>
    </subcellularLocation>
</comment>
<dbReference type="GO" id="GO:0004888">
    <property type="term" value="F:transmembrane signaling receptor activity"/>
    <property type="evidence" value="ECO:0007669"/>
    <property type="project" value="InterPro"/>
</dbReference>
<dbReference type="SUPFAM" id="SSF58104">
    <property type="entry name" value="Methyl-accepting chemotaxis protein (MCP) signaling domain"/>
    <property type="match status" value="1"/>
</dbReference>
<dbReference type="InterPro" id="IPR024478">
    <property type="entry name" value="HlyB_4HB_MCP"/>
</dbReference>
<dbReference type="InterPro" id="IPR004090">
    <property type="entry name" value="Chemotax_Me-accpt_rcpt"/>
</dbReference>
<keyword evidence="7" id="KW-0472">Membrane</keyword>
<dbReference type="RefSeq" id="WP_199385823.1">
    <property type="nucleotide sequence ID" value="NZ_JAEMHM010000018.1"/>
</dbReference>
<dbReference type="InterPro" id="IPR051310">
    <property type="entry name" value="MCP_chemotaxis"/>
</dbReference>
<dbReference type="PANTHER" id="PTHR43531:SF11">
    <property type="entry name" value="METHYL-ACCEPTING CHEMOTAXIS PROTEIN 3"/>
    <property type="match status" value="1"/>
</dbReference>
<evidence type="ECO:0000256" key="2">
    <source>
        <dbReference type="ARBA" id="ARBA00022500"/>
    </source>
</evidence>
<dbReference type="GO" id="GO:0006935">
    <property type="term" value="P:chemotaxis"/>
    <property type="evidence" value="ECO:0007669"/>
    <property type="project" value="UniProtKB-KW"/>
</dbReference>
<keyword evidence="7" id="KW-1133">Transmembrane helix</keyword>
<keyword evidence="2" id="KW-0145">Chemotaxis</keyword>
<dbReference type="Proteomes" id="UP000636888">
    <property type="component" value="Unassembled WGS sequence"/>
</dbReference>
<dbReference type="FunFam" id="1.10.287.950:FF:000001">
    <property type="entry name" value="Methyl-accepting chemotaxis sensory transducer"/>
    <property type="match status" value="1"/>
</dbReference>